<evidence type="ECO:0000313" key="2">
    <source>
        <dbReference type="EMBL" id="GDY31758.1"/>
    </source>
</evidence>
<name>A0A4D4JAR7_9PSEU</name>
<dbReference type="Proteomes" id="UP000298860">
    <property type="component" value="Unassembled WGS sequence"/>
</dbReference>
<dbReference type="RefSeq" id="WP_153816557.1">
    <property type="nucleotide sequence ID" value="NZ_BJFL01000017.1"/>
</dbReference>
<feature type="compositionally biased region" description="Polar residues" evidence="1">
    <location>
        <begin position="1"/>
        <end position="11"/>
    </location>
</feature>
<organism evidence="2 3">
    <name type="scientific">Gandjariella thermophila</name>
    <dbReference type="NCBI Taxonomy" id="1931992"/>
    <lineage>
        <taxon>Bacteria</taxon>
        <taxon>Bacillati</taxon>
        <taxon>Actinomycetota</taxon>
        <taxon>Actinomycetes</taxon>
        <taxon>Pseudonocardiales</taxon>
        <taxon>Pseudonocardiaceae</taxon>
        <taxon>Gandjariella</taxon>
    </lineage>
</organism>
<proteinExistence type="predicted"/>
<feature type="region of interest" description="Disordered" evidence="1">
    <location>
        <begin position="860"/>
        <end position="879"/>
    </location>
</feature>
<dbReference type="AlphaFoldDB" id="A0A4D4JAR7"/>
<accession>A0A4D4JAR7</accession>
<reference evidence="3" key="1">
    <citation type="submission" date="2019-04" db="EMBL/GenBank/DDBJ databases">
        <title>Draft genome sequence of Pseudonocardiaceae bacterium SL3-2-4.</title>
        <authorList>
            <person name="Ningsih F."/>
            <person name="Yokota A."/>
            <person name="Sakai Y."/>
            <person name="Nanatani K."/>
            <person name="Yabe S."/>
            <person name="Oetari A."/>
            <person name="Sjamsuridzal W."/>
        </authorList>
    </citation>
    <scope>NUCLEOTIDE SEQUENCE [LARGE SCALE GENOMIC DNA]</scope>
    <source>
        <strain evidence="3">SL3-2-4</strain>
    </source>
</reference>
<sequence length="929" mass="100170">MPNDHAPSTSDGLPAAVTGRTTHGLDERGFVRDWLAGPAWSAPCTDLDQVLGAGGSPWGPGGRWTLTNGPDVAPLKRRLYARRPLVTDQPLPDPVEGGELRWVAPGGGRVDTGRWGRVHTGADGLVDWSRFCYTPEYRHAVAGTVLEVDQAEWRTLELACTGPGALWVGDTLVAQFDDVSYMEPVRHRVPVRLESGTTRIVLATWQVAFRECRHVAALRVLGLPVRVVLPSPGADEYASATAEQILDRVGSPRWALTEPVAELTGPPGAALAVAVAGPGSGRRVTRLRLDATGRGRIPLGSSTVDGMPGDAALDGDATASMLTTGETRLSVRVDDPRCPVFRTLHVAVLPHKRREAPVGDDPAAWRDELLRHVAAGQPGAARALAATALDPTAPVRAEDVAPGLAMVDSRADCADFEAVGLLHLWHRLAGRAWPEGLRERVAESLSGLKYWIDQPGLDAMCYFTENHQLVWHTAEILAGEAFPEREFRNTGWTGERHAEHGRALAGEWLRRKLAGGFSEFDSNAYLAIDSLALVSLVEYAADERLARLAEALLDKALLSLASNSWRGVHGAAHGRSYTQTLRSSRLEETAPIMWLLWGTGALNAAVLPATALATARVYRLPPLVRAVATEPPAEWDGRQVYRGTYRDRHDLLDRPYASDVRIWRTPAAMLSSVQDYRFGLPGLQEHIWGATLGSEVQVFATHPAASAHTSSARPNAWAGHRVLPRARQHRDTVLVLHRFPPDDPDPRTHLWFPASGMDEWVVAGPWLAGRVGDGFVAVAAQGGFEPVTAGETAWQEWWPRGDGRAYVATVADAGHGLVGDLAEFVASLAEPEFGPGPTVGWITRDGRSLRLDWSGPFTVDGRPADLDGDGRPETPPHLDNPACRVEFGVARLEARWAGHALVLDLAAGCRVEPASGVPSGSRPALTSAG</sequence>
<gene>
    <name evidence="2" type="ORF">GTS_33910</name>
</gene>
<comment type="caution">
    <text evidence="2">The sequence shown here is derived from an EMBL/GenBank/DDBJ whole genome shotgun (WGS) entry which is preliminary data.</text>
</comment>
<feature type="region of interest" description="Disordered" evidence="1">
    <location>
        <begin position="1"/>
        <end position="20"/>
    </location>
</feature>
<evidence type="ECO:0000313" key="3">
    <source>
        <dbReference type="Proteomes" id="UP000298860"/>
    </source>
</evidence>
<dbReference type="OrthoDB" id="1029638at2"/>
<keyword evidence="3" id="KW-1185">Reference proteome</keyword>
<dbReference type="EMBL" id="BJFL01000017">
    <property type="protein sequence ID" value="GDY31758.1"/>
    <property type="molecule type" value="Genomic_DNA"/>
</dbReference>
<protein>
    <submittedName>
        <fullName evidence="2">Uncharacterized protein</fullName>
    </submittedName>
</protein>
<evidence type="ECO:0000256" key="1">
    <source>
        <dbReference type="SAM" id="MobiDB-lite"/>
    </source>
</evidence>
<feature type="compositionally biased region" description="Basic and acidic residues" evidence="1">
    <location>
        <begin position="862"/>
        <end position="876"/>
    </location>
</feature>